<dbReference type="Pfam" id="PF04335">
    <property type="entry name" value="VirB8"/>
    <property type="match status" value="1"/>
</dbReference>
<organism evidence="8 9">
    <name type="scientific">Chitinimonas arctica</name>
    <dbReference type="NCBI Taxonomy" id="2594795"/>
    <lineage>
        <taxon>Bacteria</taxon>
        <taxon>Pseudomonadati</taxon>
        <taxon>Pseudomonadota</taxon>
        <taxon>Betaproteobacteria</taxon>
        <taxon>Neisseriales</taxon>
        <taxon>Chitinibacteraceae</taxon>
        <taxon>Chitinimonas</taxon>
    </lineage>
</organism>
<accession>A0A516SHD1</accession>
<evidence type="ECO:0000313" key="9">
    <source>
        <dbReference type="Proteomes" id="UP000317550"/>
    </source>
</evidence>
<evidence type="ECO:0000256" key="4">
    <source>
        <dbReference type="ARBA" id="ARBA00023136"/>
    </source>
</evidence>
<gene>
    <name evidence="8" type="ORF">FNU76_15085</name>
</gene>
<keyword evidence="2 6" id="KW-0812">Transmembrane</keyword>
<reference evidence="9" key="1">
    <citation type="submission" date="2019-07" db="EMBL/GenBank/DDBJ databases">
        <title>Chitinimonas sp. nov., isolated from Ny-Alesund, arctica soil.</title>
        <authorList>
            <person name="Xu Q."/>
            <person name="Peng F."/>
        </authorList>
    </citation>
    <scope>NUCLEOTIDE SEQUENCE [LARGE SCALE GENOMIC DNA]</scope>
    <source>
        <strain evidence="9">R3-44</strain>
    </source>
</reference>
<protein>
    <submittedName>
        <fullName evidence="8">Conjugal transfer protein</fullName>
    </submittedName>
</protein>
<dbReference type="Gene3D" id="3.10.450.230">
    <property type="entry name" value="VirB8 protein"/>
    <property type="match status" value="1"/>
</dbReference>
<dbReference type="InterPro" id="IPR032710">
    <property type="entry name" value="NTF2-like_dom_sf"/>
</dbReference>
<dbReference type="OrthoDB" id="9778195at2"/>
<keyword evidence="9" id="KW-1185">Reference proteome</keyword>
<dbReference type="Proteomes" id="UP000317550">
    <property type="component" value="Chromosome"/>
</dbReference>
<feature type="domain" description="Bacterial virulence protein VirB8" evidence="7">
    <location>
        <begin position="44"/>
        <end position="248"/>
    </location>
</feature>
<feature type="transmembrane region" description="Helical" evidence="6">
    <location>
        <begin position="64"/>
        <end position="85"/>
    </location>
</feature>
<evidence type="ECO:0000256" key="6">
    <source>
        <dbReference type="SAM" id="Phobius"/>
    </source>
</evidence>
<keyword evidence="3 6" id="KW-1133">Transmembrane helix</keyword>
<evidence type="ECO:0000256" key="1">
    <source>
        <dbReference type="ARBA" id="ARBA00004167"/>
    </source>
</evidence>
<sequence length="250" mass="27617">MSLKQLASNLLSGKGQPESVMAAPTHQSGNGKRPASESNPYAEARREWNERYGDYIKQAHNWRLCALISGLVALVAVIGLAYVGAQNKIVPYVVQVDKFGAAVAVGPADKAAATDEKVVKAYLARFISDWRSVTVDQVAEKSAIERVYSMLASGSPALTKLNEHFKANNPFLVSEKMMISVEVTSVLPISERTWQLEWTEVTRDLKGELKSNQRMRASIIVEITPPQDERLFLINPIGVYATDLNWVQSL</sequence>
<evidence type="ECO:0000256" key="2">
    <source>
        <dbReference type="ARBA" id="ARBA00022692"/>
    </source>
</evidence>
<dbReference type="GO" id="GO:0016020">
    <property type="term" value="C:membrane"/>
    <property type="evidence" value="ECO:0007669"/>
    <property type="project" value="UniProtKB-SubCell"/>
</dbReference>
<dbReference type="InterPro" id="IPR007430">
    <property type="entry name" value="VirB8"/>
</dbReference>
<dbReference type="AlphaFoldDB" id="A0A516SHD1"/>
<comment type="subcellular location">
    <subcellularLocation>
        <location evidence="1">Membrane</location>
        <topology evidence="1">Single-pass membrane protein</topology>
    </subcellularLocation>
</comment>
<keyword evidence="4 6" id="KW-0472">Membrane</keyword>
<dbReference type="KEGG" id="cari:FNU76_15085"/>
<evidence type="ECO:0000313" key="8">
    <source>
        <dbReference type="EMBL" id="QDQ27571.1"/>
    </source>
</evidence>
<dbReference type="RefSeq" id="WP_144278964.1">
    <property type="nucleotide sequence ID" value="NZ_CP041730.1"/>
</dbReference>
<dbReference type="SUPFAM" id="SSF54427">
    <property type="entry name" value="NTF2-like"/>
    <property type="match status" value="1"/>
</dbReference>
<dbReference type="EMBL" id="CP041730">
    <property type="protein sequence ID" value="QDQ27571.1"/>
    <property type="molecule type" value="Genomic_DNA"/>
</dbReference>
<name>A0A516SHD1_9NEIS</name>
<dbReference type="InterPro" id="IPR035658">
    <property type="entry name" value="TrbF"/>
</dbReference>
<dbReference type="CDD" id="cd16425">
    <property type="entry name" value="TrbF"/>
    <property type="match status" value="1"/>
</dbReference>
<feature type="region of interest" description="Disordered" evidence="5">
    <location>
        <begin position="12"/>
        <end position="42"/>
    </location>
</feature>
<evidence type="ECO:0000256" key="5">
    <source>
        <dbReference type="SAM" id="MobiDB-lite"/>
    </source>
</evidence>
<evidence type="ECO:0000256" key="3">
    <source>
        <dbReference type="ARBA" id="ARBA00022989"/>
    </source>
</evidence>
<proteinExistence type="predicted"/>
<evidence type="ECO:0000259" key="7">
    <source>
        <dbReference type="Pfam" id="PF04335"/>
    </source>
</evidence>